<dbReference type="SUPFAM" id="SSF52047">
    <property type="entry name" value="RNI-like"/>
    <property type="match status" value="1"/>
</dbReference>
<evidence type="ECO:0000313" key="3">
    <source>
        <dbReference type="EMBL" id="EYU41158.1"/>
    </source>
</evidence>
<dbReference type="Proteomes" id="UP000030748">
    <property type="component" value="Unassembled WGS sequence"/>
</dbReference>
<dbReference type="EMBL" id="KI630359">
    <property type="protein sequence ID" value="EYU41158.1"/>
    <property type="molecule type" value="Genomic_DNA"/>
</dbReference>
<dbReference type="PANTHER" id="PTHR31900:SF34">
    <property type="entry name" value="EMB|CAB62440.1-RELATED"/>
    <property type="match status" value="1"/>
</dbReference>
<evidence type="ECO:0000259" key="2">
    <source>
        <dbReference type="SMART" id="SM00579"/>
    </source>
</evidence>
<dbReference type="CDD" id="cd22160">
    <property type="entry name" value="F-box_AtFBL13-like"/>
    <property type="match status" value="1"/>
</dbReference>
<feature type="domain" description="FBD" evidence="2">
    <location>
        <begin position="341"/>
        <end position="413"/>
    </location>
</feature>
<dbReference type="AlphaFoldDB" id="A0A022RMZ5"/>
<protein>
    <recommendedName>
        <fullName evidence="2">FBD domain-containing protein</fullName>
    </recommendedName>
</protein>
<feature type="non-terminal residue" evidence="3">
    <location>
        <position position="1"/>
    </location>
</feature>
<feature type="region of interest" description="Disordered" evidence="1">
    <location>
        <begin position="473"/>
        <end position="498"/>
    </location>
</feature>
<dbReference type="Pfam" id="PF08387">
    <property type="entry name" value="FBD"/>
    <property type="match status" value="1"/>
</dbReference>
<dbReference type="InterPro" id="IPR036047">
    <property type="entry name" value="F-box-like_dom_sf"/>
</dbReference>
<proteinExistence type="predicted"/>
<dbReference type="PANTHER" id="PTHR31900">
    <property type="entry name" value="F-BOX/RNI SUPERFAMILY PROTEIN-RELATED"/>
    <property type="match status" value="1"/>
</dbReference>
<dbReference type="InterPro" id="IPR006566">
    <property type="entry name" value="FBD"/>
</dbReference>
<evidence type="ECO:0000313" key="4">
    <source>
        <dbReference type="Proteomes" id="UP000030748"/>
    </source>
</evidence>
<name>A0A022RMZ5_ERYGU</name>
<gene>
    <name evidence="3" type="ORF">MIMGU_mgv1a023097mg</name>
</gene>
<sequence length="506" mass="58335">SSKFEELRGWLLSDLPDSILCHILSFLPTTKNTVATSILARRWRVLSLHKLQTIDTFRLSENVTWLDHKLEKWISIAVNRNVQTIDVCISVFLRLDSFREVANVEDIGGGFVFLPLLKKLHMNFIHPESGGYLNWPLPPDCVDGYLPRLLSGCPVLEELVVRLNVYFNPCKISSPTIKRLTVELIFEFDDPYFEDNYYYRLEIDTHTPALVYLQLIDCATQYLKFGALNSLLEADICINGYAVEAQDDLLYARYVVEFIDKLRNVKCLKIDLLNHGKIMDYIDSVFSTWTISFHNLTKLELVYDCRFLSKFLQSAHNLETLILDQVWKGIEGWMEPQQVPTCLLSRLRIIKTVDILSLNYKSNILRYLLRNAQVLERMEIVYPDFINSKRKIYMIQEISLFERGSRACKVDFVQYNHLVMYPDKLNWGSKKKRGNRQIRASKGMITNDGVLDAQVRQMETPAGPCLVKPNSTSTAAVGLDPKPNTKWTDKGLNKGDGNKLEIKTCK</sequence>
<feature type="compositionally biased region" description="Basic and acidic residues" evidence="1">
    <location>
        <begin position="487"/>
        <end position="498"/>
    </location>
</feature>
<dbReference type="SUPFAM" id="SSF81383">
    <property type="entry name" value="F-box domain"/>
    <property type="match status" value="1"/>
</dbReference>
<reference evidence="3 4" key="1">
    <citation type="journal article" date="2013" name="Proc. Natl. Acad. Sci. U.S.A.">
        <title>Fine-scale variation in meiotic recombination in Mimulus inferred from population shotgun sequencing.</title>
        <authorList>
            <person name="Hellsten U."/>
            <person name="Wright K.M."/>
            <person name="Jenkins J."/>
            <person name="Shu S."/>
            <person name="Yuan Y."/>
            <person name="Wessler S.R."/>
            <person name="Schmutz J."/>
            <person name="Willis J.H."/>
            <person name="Rokhsar D.S."/>
        </authorList>
    </citation>
    <scope>NUCLEOTIDE SEQUENCE [LARGE SCALE GENOMIC DNA]</scope>
    <source>
        <strain evidence="4">cv. DUN x IM62</strain>
    </source>
</reference>
<dbReference type="SMART" id="SM00579">
    <property type="entry name" value="FBD"/>
    <property type="match status" value="1"/>
</dbReference>
<accession>A0A022RMZ5</accession>
<organism evidence="3 4">
    <name type="scientific">Erythranthe guttata</name>
    <name type="common">Yellow monkey flower</name>
    <name type="synonym">Mimulus guttatus</name>
    <dbReference type="NCBI Taxonomy" id="4155"/>
    <lineage>
        <taxon>Eukaryota</taxon>
        <taxon>Viridiplantae</taxon>
        <taxon>Streptophyta</taxon>
        <taxon>Embryophyta</taxon>
        <taxon>Tracheophyta</taxon>
        <taxon>Spermatophyta</taxon>
        <taxon>Magnoliopsida</taxon>
        <taxon>eudicotyledons</taxon>
        <taxon>Gunneridae</taxon>
        <taxon>Pentapetalae</taxon>
        <taxon>asterids</taxon>
        <taxon>lamiids</taxon>
        <taxon>Lamiales</taxon>
        <taxon>Phrymaceae</taxon>
        <taxon>Erythranthe</taxon>
    </lineage>
</organism>
<keyword evidence="4" id="KW-1185">Reference proteome</keyword>
<dbReference type="InterPro" id="IPR050232">
    <property type="entry name" value="FBL13/AtMIF1-like"/>
</dbReference>
<evidence type="ECO:0000256" key="1">
    <source>
        <dbReference type="SAM" id="MobiDB-lite"/>
    </source>
</evidence>
<dbReference type="STRING" id="4155.A0A022RMZ5"/>
<dbReference type="InterPro" id="IPR053781">
    <property type="entry name" value="F-box_AtFBL13-like"/>
</dbReference>